<dbReference type="EMBL" id="RWGY01000031">
    <property type="protein sequence ID" value="TVU13700.1"/>
    <property type="molecule type" value="Genomic_DNA"/>
</dbReference>
<evidence type="ECO:0000256" key="3">
    <source>
        <dbReference type="ARBA" id="ARBA00023125"/>
    </source>
</evidence>
<dbReference type="CDD" id="cd10017">
    <property type="entry name" value="B3_DNA"/>
    <property type="match status" value="3"/>
</dbReference>
<dbReference type="Pfam" id="PF02362">
    <property type="entry name" value="B3"/>
    <property type="match status" value="3"/>
</dbReference>
<comment type="subcellular location">
    <subcellularLocation>
        <location evidence="1">Nucleus</location>
    </subcellularLocation>
</comment>
<feature type="compositionally biased region" description="Polar residues" evidence="6">
    <location>
        <begin position="279"/>
        <end position="288"/>
    </location>
</feature>
<dbReference type="OrthoDB" id="1109907at2759"/>
<accession>A0A5J9TQS7</accession>
<dbReference type="Gene3D" id="2.40.330.10">
    <property type="entry name" value="DNA-binding pseudobarrel domain"/>
    <property type="match status" value="3"/>
</dbReference>
<evidence type="ECO:0000313" key="8">
    <source>
        <dbReference type="EMBL" id="TVU13700.1"/>
    </source>
</evidence>
<evidence type="ECO:0000313" key="9">
    <source>
        <dbReference type="Proteomes" id="UP000324897"/>
    </source>
</evidence>
<dbReference type="InterPro" id="IPR003340">
    <property type="entry name" value="B3_DNA-bd"/>
</dbReference>
<feature type="non-terminal residue" evidence="8">
    <location>
        <position position="1"/>
    </location>
</feature>
<dbReference type="InterPro" id="IPR015300">
    <property type="entry name" value="DNA-bd_pseudobarrel_sf"/>
</dbReference>
<name>A0A5J9TQS7_9POAL</name>
<feature type="compositionally biased region" description="Basic and acidic residues" evidence="6">
    <location>
        <begin position="230"/>
        <end position="244"/>
    </location>
</feature>
<dbReference type="Proteomes" id="UP000324897">
    <property type="component" value="Unassembled WGS sequence"/>
</dbReference>
<dbReference type="Gramene" id="TVU13700">
    <property type="protein sequence ID" value="TVU13700"/>
    <property type="gene ID" value="EJB05_37120"/>
</dbReference>
<evidence type="ECO:0000256" key="4">
    <source>
        <dbReference type="ARBA" id="ARBA00023163"/>
    </source>
</evidence>
<evidence type="ECO:0000256" key="6">
    <source>
        <dbReference type="SAM" id="MobiDB-lite"/>
    </source>
</evidence>
<keyword evidence="9" id="KW-1185">Reference proteome</keyword>
<feature type="domain" description="TF-B3" evidence="7">
    <location>
        <begin position="308"/>
        <end position="374"/>
    </location>
</feature>
<evidence type="ECO:0000256" key="5">
    <source>
        <dbReference type="ARBA" id="ARBA00023242"/>
    </source>
</evidence>
<evidence type="ECO:0000256" key="1">
    <source>
        <dbReference type="ARBA" id="ARBA00004123"/>
    </source>
</evidence>
<feature type="compositionally biased region" description="Basic residues" evidence="6">
    <location>
        <begin position="252"/>
        <end position="261"/>
    </location>
</feature>
<evidence type="ECO:0000256" key="2">
    <source>
        <dbReference type="ARBA" id="ARBA00023015"/>
    </source>
</evidence>
<reference evidence="8 9" key="1">
    <citation type="journal article" date="2019" name="Sci. Rep.">
        <title>A high-quality genome of Eragrostis curvula grass provides insights into Poaceae evolution and supports new strategies to enhance forage quality.</title>
        <authorList>
            <person name="Carballo J."/>
            <person name="Santos B.A.C.M."/>
            <person name="Zappacosta D."/>
            <person name="Garbus I."/>
            <person name="Selva J.P."/>
            <person name="Gallo C.A."/>
            <person name="Diaz A."/>
            <person name="Albertini E."/>
            <person name="Caccamo M."/>
            <person name="Echenique V."/>
        </authorList>
    </citation>
    <scope>NUCLEOTIDE SEQUENCE [LARGE SCALE GENOMIC DNA]</scope>
    <source>
        <strain evidence="9">cv. Victoria</strain>
        <tissue evidence="8">Leaf</tissue>
    </source>
</reference>
<dbReference type="GO" id="GO:0003677">
    <property type="term" value="F:DNA binding"/>
    <property type="evidence" value="ECO:0007669"/>
    <property type="project" value="UniProtKB-KW"/>
</dbReference>
<feature type="domain" description="TF-B3" evidence="7">
    <location>
        <begin position="10"/>
        <end position="100"/>
    </location>
</feature>
<dbReference type="PANTHER" id="PTHR31674">
    <property type="entry name" value="B3 DOMAIN-CONTAINING PROTEIN REM-LIKE 3-RELATED"/>
    <property type="match status" value="1"/>
</dbReference>
<keyword evidence="4" id="KW-0804">Transcription</keyword>
<dbReference type="InterPro" id="IPR039218">
    <property type="entry name" value="REM_fam"/>
</dbReference>
<keyword evidence="3" id="KW-0238">DNA-binding</keyword>
<dbReference type="SMART" id="SM01019">
    <property type="entry name" value="B3"/>
    <property type="match status" value="3"/>
</dbReference>
<dbReference type="PROSITE" id="PS50863">
    <property type="entry name" value="B3"/>
    <property type="match status" value="2"/>
</dbReference>
<comment type="caution">
    <text evidence="8">The sequence shown here is derived from an EMBL/GenBank/DDBJ whole genome shotgun (WGS) entry which is preliminary data.</text>
</comment>
<proteinExistence type="predicted"/>
<feature type="compositionally biased region" description="Polar residues" evidence="6">
    <location>
        <begin position="220"/>
        <end position="229"/>
    </location>
</feature>
<gene>
    <name evidence="8" type="ORF">EJB05_37120</name>
</gene>
<evidence type="ECO:0000259" key="7">
    <source>
        <dbReference type="PROSITE" id="PS50863"/>
    </source>
</evidence>
<keyword evidence="2" id="KW-0805">Transcription regulation</keyword>
<feature type="region of interest" description="Disordered" evidence="6">
    <location>
        <begin position="220"/>
        <end position="288"/>
    </location>
</feature>
<protein>
    <recommendedName>
        <fullName evidence="7">TF-B3 domain-containing protein</fullName>
    </recommendedName>
</protein>
<feature type="compositionally biased region" description="Basic and acidic residues" evidence="6">
    <location>
        <begin position="262"/>
        <end position="274"/>
    </location>
</feature>
<organism evidence="8 9">
    <name type="scientific">Eragrostis curvula</name>
    <name type="common">weeping love grass</name>
    <dbReference type="NCBI Taxonomy" id="38414"/>
    <lineage>
        <taxon>Eukaryota</taxon>
        <taxon>Viridiplantae</taxon>
        <taxon>Streptophyta</taxon>
        <taxon>Embryophyta</taxon>
        <taxon>Tracheophyta</taxon>
        <taxon>Spermatophyta</taxon>
        <taxon>Magnoliopsida</taxon>
        <taxon>Liliopsida</taxon>
        <taxon>Poales</taxon>
        <taxon>Poaceae</taxon>
        <taxon>PACMAD clade</taxon>
        <taxon>Chloridoideae</taxon>
        <taxon>Eragrostideae</taxon>
        <taxon>Eragrostidinae</taxon>
        <taxon>Eragrostis</taxon>
    </lineage>
</organism>
<sequence length="374" mass="41613">MDQSDDQPAISRHLKVLLPSSSHKLRISKELARQLGVTALVVSPVGSKVWRVEVGRDGDGAFLGRGWPEFVAAHGIGDLWFVVFRHEGGGTLTVKAFDTSFCLRQFTRPLNVAANRRRSPRPQFITPLLPCFTEKMVIPPKFVRNHITDVETNSHLPVRLNLCGKYWRVEPEKDPSGGWSWFLASNGITEGEAVLLRYEGNMVFTVKVFGHNGCQKTFVKSTKTMPSGKQETEHSERTKMKMEPDAPSSSTGKRKNANKRPRVAEKKRPRVAEKKRPRSSATPSNKVSSAPLTPCFCKATGFSNNCVITLTTSTGKSATTSWQVTGCLFNSRTSPQPGHGWTSFCRDNGLKEGDVCTFNIIQATLWHVDIERRS</sequence>
<dbReference type="AlphaFoldDB" id="A0A5J9TQS7"/>
<dbReference type="PANTHER" id="PTHR31674:SF86">
    <property type="entry name" value="B3 DOMAIN-CONTAINING PROTEIN OS04G0347400-RELATED"/>
    <property type="match status" value="1"/>
</dbReference>
<dbReference type="GO" id="GO:0005634">
    <property type="term" value="C:nucleus"/>
    <property type="evidence" value="ECO:0007669"/>
    <property type="project" value="UniProtKB-SubCell"/>
</dbReference>
<dbReference type="SUPFAM" id="SSF101936">
    <property type="entry name" value="DNA-binding pseudobarrel domain"/>
    <property type="match status" value="3"/>
</dbReference>
<keyword evidence="5" id="KW-0539">Nucleus</keyword>